<evidence type="ECO:0000256" key="8">
    <source>
        <dbReference type="ARBA" id="ARBA00013187"/>
    </source>
</evidence>
<dbReference type="Gene3D" id="3.90.1150.10">
    <property type="entry name" value="Aspartate Aminotransferase, domain 1"/>
    <property type="match status" value="1"/>
</dbReference>
<dbReference type="AlphaFoldDB" id="A0A1L7D721"/>
<dbReference type="Pfam" id="PF00155">
    <property type="entry name" value="Aminotran_1_2"/>
    <property type="match status" value="1"/>
</dbReference>
<dbReference type="InterPro" id="IPR004839">
    <property type="entry name" value="Aminotransferase_I/II_large"/>
</dbReference>
<feature type="domain" description="Aminotransferase class I/classII large" evidence="22">
    <location>
        <begin position="277"/>
        <end position="620"/>
    </location>
</feature>
<dbReference type="InterPro" id="IPR015422">
    <property type="entry name" value="PyrdxlP-dep_Trfase_small"/>
</dbReference>
<proteinExistence type="inferred from homology"/>
<dbReference type="EMBL" id="CP009249">
    <property type="protein sequence ID" value="APT93793.1"/>
    <property type="molecule type" value="Genomic_DNA"/>
</dbReference>
<evidence type="ECO:0000256" key="17">
    <source>
        <dbReference type="ARBA" id="ARBA00032610"/>
    </source>
</evidence>
<comment type="pathway">
    <text evidence="4">Metabolic intermediate metabolism; pimeloyl-CoA biosynthesis; pimeloyl-CoA from pimelate: step 1/1.</text>
</comment>
<gene>
    <name evidence="23" type="ORF">CPHO_10675</name>
</gene>
<dbReference type="InterPro" id="IPR015421">
    <property type="entry name" value="PyrdxlP-dep_Trfase_major"/>
</dbReference>
<comment type="similarity">
    <text evidence="5">Belongs to the class-II pyridoxal-phosphate-dependent aminotransferase family. BioF subfamily.</text>
</comment>
<accession>A0A1L7D721</accession>
<keyword evidence="10" id="KW-0808">Transferase</keyword>
<evidence type="ECO:0000256" key="5">
    <source>
        <dbReference type="ARBA" id="ARBA00010008"/>
    </source>
</evidence>
<keyword evidence="15 21" id="KW-0663">Pyridoxal phosphate</keyword>
<dbReference type="InterPro" id="IPR015424">
    <property type="entry name" value="PyrdxlP-dep_Trfase"/>
</dbReference>
<name>A0A1L7D721_9CORY</name>
<dbReference type="PROSITE" id="PS00599">
    <property type="entry name" value="AA_TRANSFER_CLASS_2"/>
    <property type="match status" value="1"/>
</dbReference>
<evidence type="ECO:0000256" key="9">
    <source>
        <dbReference type="ARBA" id="ARBA00022598"/>
    </source>
</evidence>
<comment type="cofactor">
    <cofactor evidence="2">
        <name>Mg(2+)</name>
        <dbReference type="ChEBI" id="CHEBI:18420"/>
    </cofactor>
</comment>
<keyword evidence="16" id="KW-0012">Acyltransferase</keyword>
<organism evidence="23 24">
    <name type="scientific">Corynebacterium phocae</name>
    <dbReference type="NCBI Taxonomy" id="161895"/>
    <lineage>
        <taxon>Bacteria</taxon>
        <taxon>Bacillati</taxon>
        <taxon>Actinomycetota</taxon>
        <taxon>Actinomycetes</taxon>
        <taxon>Mycobacteriales</taxon>
        <taxon>Corynebacteriaceae</taxon>
        <taxon>Corynebacterium</taxon>
    </lineage>
</organism>
<dbReference type="Proteomes" id="UP000185491">
    <property type="component" value="Chromosome"/>
</dbReference>
<dbReference type="UniPathway" id="UPA00999">
    <property type="reaction ID" value="UER00351"/>
</dbReference>
<keyword evidence="11" id="KW-0547">Nucleotide-binding</keyword>
<comment type="pathway">
    <text evidence="3">Cofactor biosynthesis; biotin biosynthesis.</text>
</comment>
<evidence type="ECO:0000256" key="10">
    <source>
        <dbReference type="ARBA" id="ARBA00022679"/>
    </source>
</evidence>
<comment type="subunit">
    <text evidence="6">Homodimer.</text>
</comment>
<evidence type="ECO:0000313" key="24">
    <source>
        <dbReference type="Proteomes" id="UP000185491"/>
    </source>
</evidence>
<keyword evidence="14" id="KW-0460">Magnesium</keyword>
<dbReference type="InterPro" id="IPR001917">
    <property type="entry name" value="Aminotrans_II_pyridoxalP_BS"/>
</dbReference>
<reference evidence="23 24" key="1">
    <citation type="submission" date="2014-08" db="EMBL/GenBank/DDBJ databases">
        <title>Complete genome sequence of Corynebacterium phocae M408/89/1(T)(=DSM 44612(T)), isolated from the common seal (Phoca vitulina).</title>
        <authorList>
            <person name="Ruckert C."/>
            <person name="Albersmeier A."/>
            <person name="Winkler A."/>
            <person name="Kalinowski J."/>
        </authorList>
    </citation>
    <scope>NUCLEOTIDE SEQUENCE [LARGE SCALE GENOMIC DNA]</scope>
    <source>
        <strain evidence="23 24">M408/89/1</strain>
    </source>
</reference>
<evidence type="ECO:0000256" key="21">
    <source>
        <dbReference type="RuleBase" id="RU003693"/>
    </source>
</evidence>
<evidence type="ECO:0000256" key="18">
    <source>
        <dbReference type="ARBA" id="ARBA00033381"/>
    </source>
</evidence>
<dbReference type="PANTHER" id="PTHR13693">
    <property type="entry name" value="CLASS II AMINOTRANSFERASE/8-AMINO-7-OXONONANOATE SYNTHASE"/>
    <property type="match status" value="1"/>
</dbReference>
<dbReference type="GO" id="GO:0008710">
    <property type="term" value="F:8-amino-7-oxononanoate synthase activity"/>
    <property type="evidence" value="ECO:0007669"/>
    <property type="project" value="UniProtKB-EC"/>
</dbReference>
<dbReference type="GO" id="GO:0005524">
    <property type="term" value="F:ATP binding"/>
    <property type="evidence" value="ECO:0007669"/>
    <property type="project" value="UniProtKB-KW"/>
</dbReference>
<evidence type="ECO:0000256" key="6">
    <source>
        <dbReference type="ARBA" id="ARBA00011738"/>
    </source>
</evidence>
<sequence>MRASRAGVHTSGAERLVTTPGQWEKIAGELTHRAVVHEQGLPDSLTLTVEQLGTHPRTIPALRVEEPGDIAAEDRLAQLLADLPPSGLELARNSERLRGAALIDIHTGQRVEPDRARGVRVSRMDWQDTSVDSGAKSHFREALALATKAQSCPGVVAEVCVSDDPRYTTGYVARGGTYYRIHHIKPEGSPHGGRALFIDPQVATVDEIVRYLERTPVFISQRDAATAPGRKAARPALKLNEVCAERNAAWESAGLERQPRTFGSAQGPRAVIDGREYLLFSSSNYLGLAHHPEVVSAALQATALWGTGSGGSRLTTGTHSLHRELETSLAQWLGYEDCVLFATGYQANLSTLQALAGEGLEVYSDTANHASLIDGMRLATQRGAKVEVYPHLSPPSARAGTGGGTRDCAPRLIVTDGLFSMSGDRAPLAKIMDSGCWTMVDDAHGIGTLGISGRGVVEEAGLLNQERLPSDRLPPDILVGTLSKAFGAEGGFVCCGAETARLLRNQARSYVFSTSLSAGPVAAARESLRLIRSTDVVGRLHRNIAYAEKVLGMAARGVPILAVPVGDEARAMWVSQQLAQAGIWAPAIRYPTVPRGQAIIRITIMANHTCAGMDQLAEVLAPLLGGKAIPD</sequence>
<evidence type="ECO:0000256" key="13">
    <source>
        <dbReference type="ARBA" id="ARBA00022840"/>
    </source>
</evidence>
<dbReference type="GO" id="GO:0030170">
    <property type="term" value="F:pyridoxal phosphate binding"/>
    <property type="evidence" value="ECO:0007669"/>
    <property type="project" value="InterPro"/>
</dbReference>
<dbReference type="PANTHER" id="PTHR13693:SF100">
    <property type="entry name" value="8-AMINO-7-OXONONANOATE SYNTHASE"/>
    <property type="match status" value="1"/>
</dbReference>
<evidence type="ECO:0000256" key="15">
    <source>
        <dbReference type="ARBA" id="ARBA00022898"/>
    </source>
</evidence>
<evidence type="ECO:0000256" key="2">
    <source>
        <dbReference type="ARBA" id="ARBA00001946"/>
    </source>
</evidence>
<keyword evidence="12" id="KW-0093">Biotin biosynthesis</keyword>
<dbReference type="Gene3D" id="3.40.640.10">
    <property type="entry name" value="Type I PLP-dependent aspartate aminotransferase-like (Major domain)"/>
    <property type="match status" value="1"/>
</dbReference>
<evidence type="ECO:0000256" key="16">
    <source>
        <dbReference type="ARBA" id="ARBA00023315"/>
    </source>
</evidence>
<evidence type="ECO:0000256" key="11">
    <source>
        <dbReference type="ARBA" id="ARBA00022741"/>
    </source>
</evidence>
<keyword evidence="13" id="KW-0067">ATP-binding</keyword>
<keyword evidence="9" id="KW-0436">Ligase</keyword>
<keyword evidence="24" id="KW-1185">Reference proteome</keyword>
<evidence type="ECO:0000313" key="23">
    <source>
        <dbReference type="EMBL" id="APT93793.1"/>
    </source>
</evidence>
<dbReference type="KEGG" id="cpho:CPHO_10675"/>
<evidence type="ECO:0000256" key="3">
    <source>
        <dbReference type="ARBA" id="ARBA00004746"/>
    </source>
</evidence>
<evidence type="ECO:0000256" key="1">
    <source>
        <dbReference type="ARBA" id="ARBA00001933"/>
    </source>
</evidence>
<protein>
    <recommendedName>
        <fullName evidence="17">7-keto-8-amino-pelargonic acid synthase</fullName>
        <ecNumber evidence="8">2.3.1.47</ecNumber>
        <ecNumber evidence="7">6.2.1.14</ecNumber>
    </recommendedName>
    <alternativeName>
        <fullName evidence="18">8-amino-7-ketopelargonate synthase</fullName>
    </alternativeName>
</protein>
<dbReference type="EC" id="6.2.1.14" evidence="7"/>
<evidence type="ECO:0000259" key="22">
    <source>
        <dbReference type="Pfam" id="PF00155"/>
    </source>
</evidence>
<dbReference type="GO" id="GO:0009102">
    <property type="term" value="P:biotin biosynthetic process"/>
    <property type="evidence" value="ECO:0007669"/>
    <property type="project" value="UniProtKB-KW"/>
</dbReference>
<comment type="catalytic activity">
    <reaction evidence="19">
        <text>6-carboxyhexanoyl-[ACP] + L-alanine + H(+) = (8S)-8-amino-7-oxononanoate + holo-[ACP] + CO2</text>
        <dbReference type="Rhea" id="RHEA:42288"/>
        <dbReference type="Rhea" id="RHEA-COMP:9685"/>
        <dbReference type="Rhea" id="RHEA-COMP:9955"/>
        <dbReference type="ChEBI" id="CHEBI:15378"/>
        <dbReference type="ChEBI" id="CHEBI:16526"/>
        <dbReference type="ChEBI" id="CHEBI:57972"/>
        <dbReference type="ChEBI" id="CHEBI:64479"/>
        <dbReference type="ChEBI" id="CHEBI:78846"/>
        <dbReference type="ChEBI" id="CHEBI:149468"/>
        <dbReference type="EC" id="2.3.1.47"/>
    </reaction>
</comment>
<comment type="catalytic activity">
    <reaction evidence="20">
        <text>heptanedioate + ATP + CoA = 6-carboxyhexanoyl-CoA + AMP + diphosphate</text>
        <dbReference type="Rhea" id="RHEA:14781"/>
        <dbReference type="ChEBI" id="CHEBI:30616"/>
        <dbReference type="ChEBI" id="CHEBI:33019"/>
        <dbReference type="ChEBI" id="CHEBI:36165"/>
        <dbReference type="ChEBI" id="CHEBI:57287"/>
        <dbReference type="ChEBI" id="CHEBI:57360"/>
        <dbReference type="ChEBI" id="CHEBI:456215"/>
        <dbReference type="EC" id="6.2.1.14"/>
    </reaction>
</comment>
<dbReference type="STRING" id="161895.CPHO_10675"/>
<evidence type="ECO:0000256" key="14">
    <source>
        <dbReference type="ARBA" id="ARBA00022842"/>
    </source>
</evidence>
<evidence type="ECO:0000256" key="4">
    <source>
        <dbReference type="ARBA" id="ARBA00005075"/>
    </source>
</evidence>
<dbReference type="EC" id="2.3.1.47" evidence="8"/>
<dbReference type="InterPro" id="IPR050087">
    <property type="entry name" value="AON_synthase_class-II"/>
</dbReference>
<evidence type="ECO:0000256" key="12">
    <source>
        <dbReference type="ARBA" id="ARBA00022756"/>
    </source>
</evidence>
<dbReference type="Pfam" id="PF03744">
    <property type="entry name" value="BioW"/>
    <property type="match status" value="1"/>
</dbReference>
<comment type="cofactor">
    <cofactor evidence="1 21">
        <name>pyridoxal 5'-phosphate</name>
        <dbReference type="ChEBI" id="CHEBI:597326"/>
    </cofactor>
</comment>
<dbReference type="GO" id="GO:0042410">
    <property type="term" value="F:6-carboxyhexanoate-CoA ligase activity"/>
    <property type="evidence" value="ECO:0007669"/>
    <property type="project" value="UniProtKB-EC"/>
</dbReference>
<evidence type="ECO:0000256" key="7">
    <source>
        <dbReference type="ARBA" id="ARBA00012984"/>
    </source>
</evidence>
<dbReference type="InterPro" id="IPR005499">
    <property type="entry name" value="BioW"/>
</dbReference>
<evidence type="ECO:0000256" key="20">
    <source>
        <dbReference type="ARBA" id="ARBA00049553"/>
    </source>
</evidence>
<dbReference type="SUPFAM" id="SSF53383">
    <property type="entry name" value="PLP-dependent transferases"/>
    <property type="match status" value="1"/>
</dbReference>
<evidence type="ECO:0000256" key="19">
    <source>
        <dbReference type="ARBA" id="ARBA00047715"/>
    </source>
</evidence>